<evidence type="ECO:0000256" key="4">
    <source>
        <dbReference type="ARBA" id="ARBA00022737"/>
    </source>
</evidence>
<dbReference type="SUPFAM" id="SSF54403">
    <property type="entry name" value="Cystatin/monellin"/>
    <property type="match status" value="2"/>
</dbReference>
<dbReference type="Proteomes" id="UP000245320">
    <property type="component" value="Chromosome 4"/>
</dbReference>
<dbReference type="InterPro" id="IPR025764">
    <property type="entry name" value="Cystatin_Fetuin_B"/>
</dbReference>
<evidence type="ECO:0000313" key="10">
    <source>
        <dbReference type="Proteomes" id="UP000245320"/>
    </source>
</evidence>
<dbReference type="Pfam" id="PF00031">
    <property type="entry name" value="Cystatin"/>
    <property type="match status" value="2"/>
</dbReference>
<name>A0A2U4C8C8_TURTR</name>
<dbReference type="GO" id="GO:0005576">
    <property type="term" value="C:extracellular region"/>
    <property type="evidence" value="ECO:0007669"/>
    <property type="project" value="UniProtKB-SubCell"/>
</dbReference>
<dbReference type="PANTHER" id="PTHR13814">
    <property type="entry name" value="FETUIN"/>
    <property type="match status" value="1"/>
</dbReference>
<gene>
    <name evidence="11" type="primary">FETUB</name>
</gene>
<dbReference type="GO" id="GO:0007339">
    <property type="term" value="P:binding of sperm to zona pellucida"/>
    <property type="evidence" value="ECO:0007669"/>
    <property type="project" value="TreeGrafter"/>
</dbReference>
<feature type="domain" description="Cystatin fetuin-B-type" evidence="9">
    <location>
        <begin position="25"/>
        <end position="139"/>
    </location>
</feature>
<dbReference type="InterPro" id="IPR046350">
    <property type="entry name" value="Cystatin_sf"/>
</dbReference>
<keyword evidence="5" id="KW-1015">Disulfide bond</keyword>
<feature type="chain" id="PRO_5015638514" evidence="8">
    <location>
        <begin position="19"/>
        <end position="379"/>
    </location>
</feature>
<dbReference type="OrthoDB" id="9941887at2759"/>
<dbReference type="CDD" id="cd00042">
    <property type="entry name" value="CY"/>
    <property type="match status" value="2"/>
</dbReference>
<dbReference type="SMART" id="SM00043">
    <property type="entry name" value="CY"/>
    <property type="match status" value="2"/>
</dbReference>
<dbReference type="CTD" id="26998"/>
<keyword evidence="2" id="KW-0964">Secreted</keyword>
<feature type="region of interest" description="Disordered" evidence="7">
    <location>
        <begin position="358"/>
        <end position="379"/>
    </location>
</feature>
<dbReference type="Gene3D" id="3.10.450.10">
    <property type="match status" value="2"/>
</dbReference>
<dbReference type="FunCoup" id="A0A2U4C8C8">
    <property type="interactions" value="66"/>
</dbReference>
<comment type="subcellular location">
    <subcellularLocation>
        <location evidence="1">Secreted</location>
    </subcellularLocation>
</comment>
<keyword evidence="10" id="KW-1185">Reference proteome</keyword>
<dbReference type="PROSITE" id="PS51530">
    <property type="entry name" value="CYSTATIN_FETUIN_B"/>
    <property type="match status" value="1"/>
</dbReference>
<keyword evidence="6" id="KW-0325">Glycoprotein</keyword>
<evidence type="ECO:0000256" key="7">
    <source>
        <dbReference type="SAM" id="MobiDB-lite"/>
    </source>
</evidence>
<dbReference type="FunFam" id="3.10.450.10:FF:000005">
    <property type="entry name" value="Histidine-rich glycoprotein"/>
    <property type="match status" value="1"/>
</dbReference>
<dbReference type="GO" id="GO:0008191">
    <property type="term" value="F:metalloendopeptidase inhibitor activity"/>
    <property type="evidence" value="ECO:0007669"/>
    <property type="project" value="TreeGrafter"/>
</dbReference>
<dbReference type="RefSeq" id="XP_019801616.1">
    <property type="nucleotide sequence ID" value="XM_019946057.1"/>
</dbReference>
<reference evidence="11" key="1">
    <citation type="submission" date="2025-08" db="UniProtKB">
        <authorList>
            <consortium name="RefSeq"/>
        </authorList>
    </citation>
    <scope>IDENTIFICATION</scope>
    <source>
        <tissue evidence="11">Spleen</tissue>
    </source>
</reference>
<dbReference type="GO" id="GO:0004869">
    <property type="term" value="F:cysteine-type endopeptidase inhibitor activity"/>
    <property type="evidence" value="ECO:0007669"/>
    <property type="project" value="InterPro"/>
</dbReference>
<evidence type="ECO:0000256" key="8">
    <source>
        <dbReference type="SAM" id="SignalP"/>
    </source>
</evidence>
<keyword evidence="3 8" id="KW-0732">Signal</keyword>
<evidence type="ECO:0000256" key="3">
    <source>
        <dbReference type="ARBA" id="ARBA00022729"/>
    </source>
</evidence>
<proteinExistence type="predicted"/>
<evidence type="ECO:0000256" key="6">
    <source>
        <dbReference type="ARBA" id="ARBA00023180"/>
    </source>
</evidence>
<dbReference type="InterPro" id="IPR000010">
    <property type="entry name" value="Cystatin_dom"/>
</dbReference>
<dbReference type="GO" id="GO:0060255">
    <property type="term" value="P:regulation of macromolecule metabolic process"/>
    <property type="evidence" value="ECO:0007669"/>
    <property type="project" value="UniProtKB-ARBA"/>
</dbReference>
<evidence type="ECO:0000259" key="9">
    <source>
        <dbReference type="PROSITE" id="PS51530"/>
    </source>
</evidence>
<dbReference type="STRING" id="9739.ENSTTRP00000015959"/>
<keyword evidence="4" id="KW-0677">Repeat</keyword>
<dbReference type="InParanoid" id="A0A2U4C8C8"/>
<evidence type="ECO:0000256" key="5">
    <source>
        <dbReference type="ARBA" id="ARBA00023157"/>
    </source>
</evidence>
<evidence type="ECO:0000313" key="11">
    <source>
        <dbReference type="RefSeq" id="XP_019801616.1"/>
    </source>
</evidence>
<dbReference type="PANTHER" id="PTHR13814:SF10">
    <property type="entry name" value="FETUIN-B"/>
    <property type="match status" value="1"/>
</dbReference>
<feature type="signal peptide" evidence="8">
    <location>
        <begin position="1"/>
        <end position="18"/>
    </location>
</feature>
<sequence>MSLFLPLALCTLAACCGARSPPHPVLGPPPLFPLGCNSSDVLDIANFIVQDINRDQKDGYVLSLNRVSDAREHPQEAGLGSLFYFTLDVLETGCPVLSRKSWKNCGVRHLHESVYGQCKAIFYINKARRIFFLPAYNCTLRPVSQSKITTTCPDCPSSSPHDLSNPKFLETATESLARYNDKSPSKQYSLVKITKTSKQWVFGPAYFVEYLIQESCPKSQASSCALQPPNSVPVGICHGSLTERHSEKSVSVTCDFFESEAPTPRGENPTVNPRPVNLFKAEEPQQTTHQPKAVPKGTVQYLPDLDNKAEDSQGTDPVEAFPVQLDLTTDPQGEPLDVSFLFLDPMEGKLVVLPFPSKEQRSAECPGPAQMDNPLILPP</sequence>
<dbReference type="GeneID" id="101339068"/>
<dbReference type="AlphaFoldDB" id="A0A2U4C8C8"/>
<protein>
    <submittedName>
        <fullName evidence="11">Fetuin-B isoform X1</fullName>
    </submittedName>
</protein>
<evidence type="ECO:0000256" key="2">
    <source>
        <dbReference type="ARBA" id="ARBA00022525"/>
    </source>
</evidence>
<organism evidence="10 11">
    <name type="scientific">Tursiops truncatus</name>
    <name type="common">Atlantic bottle-nosed dolphin</name>
    <name type="synonym">Delphinus truncatus</name>
    <dbReference type="NCBI Taxonomy" id="9739"/>
    <lineage>
        <taxon>Eukaryota</taxon>
        <taxon>Metazoa</taxon>
        <taxon>Chordata</taxon>
        <taxon>Craniata</taxon>
        <taxon>Vertebrata</taxon>
        <taxon>Euteleostomi</taxon>
        <taxon>Mammalia</taxon>
        <taxon>Eutheria</taxon>
        <taxon>Laurasiatheria</taxon>
        <taxon>Artiodactyla</taxon>
        <taxon>Whippomorpha</taxon>
        <taxon>Cetacea</taxon>
        <taxon>Odontoceti</taxon>
        <taxon>Delphinidae</taxon>
        <taxon>Tursiops</taxon>
    </lineage>
</organism>
<evidence type="ECO:0000256" key="1">
    <source>
        <dbReference type="ARBA" id="ARBA00004613"/>
    </source>
</evidence>
<dbReference type="InterPro" id="IPR050735">
    <property type="entry name" value="Kininogen_Fetuin_HRG"/>
</dbReference>
<accession>A0A2U4C8C8</accession>